<dbReference type="GO" id="GO:0003884">
    <property type="term" value="F:D-amino-acid oxidase activity"/>
    <property type="evidence" value="ECO:0007669"/>
    <property type="project" value="InterPro"/>
</dbReference>
<dbReference type="PANTHER" id="PTHR11530:SF26">
    <property type="entry name" value="FAD DEPENDENT OXIDOREDUCTASE SUPERFAMILY (AFU_ORTHOLOGUE AFUA_5G13940)"/>
    <property type="match status" value="1"/>
</dbReference>
<dbReference type="GO" id="GO:0019478">
    <property type="term" value="P:D-amino acid catabolic process"/>
    <property type="evidence" value="ECO:0007669"/>
    <property type="project" value="TreeGrafter"/>
</dbReference>
<accession>A0A1E4SMN1</accession>
<evidence type="ECO:0000313" key="9">
    <source>
        <dbReference type="Proteomes" id="UP000094285"/>
    </source>
</evidence>
<dbReference type="PROSITE" id="PS00677">
    <property type="entry name" value="DAO"/>
    <property type="match status" value="1"/>
</dbReference>
<dbReference type="EMBL" id="KV453910">
    <property type="protein sequence ID" value="ODV80642.1"/>
    <property type="molecule type" value="Genomic_DNA"/>
</dbReference>
<dbReference type="Gene3D" id="3.40.50.720">
    <property type="entry name" value="NAD(P)-binding Rossmann-like Domain"/>
    <property type="match status" value="1"/>
</dbReference>
<sequence>MSEIVVVGAGVLGLSTALVLSELRGVHLTVVAQHGPHDPALNLPMSNHSAYTSPWAGAHYRPAPSRDDAEYDMAMITRLTLAQFQQWAHSHPESSIQFVDGIEYFESPDAITRGLGRGYTEQIRHFRTIEHNLPPGVVFGTRYDTWVLNPPVFLRFLYHQLEARGVTFVHKKLDSLKQVNLLVEGHPLIVNCSGNGLLYHGGHDQQVFPIRGQTLLVDPPAHCRYTHETVTHQLKDGQWTFVVPRPHNGGVILGGTKQVGDLYDGIRDEDTRAICARGAVLYPELMKVDKNGKKYFDIKRVNMAFRPARTGGLRIALERKDALQGRDNDVIHNYGAGGMGYELSYGSALRVLEKVKEVVLGLKL</sequence>
<dbReference type="PIRSF" id="PIRSF000189">
    <property type="entry name" value="D-aa_oxidase"/>
    <property type="match status" value="1"/>
</dbReference>
<dbReference type="Gene3D" id="3.30.9.10">
    <property type="entry name" value="D-Amino Acid Oxidase, subunit A, domain 2"/>
    <property type="match status" value="1"/>
</dbReference>
<evidence type="ECO:0000256" key="1">
    <source>
        <dbReference type="ARBA" id="ARBA00001974"/>
    </source>
</evidence>
<evidence type="ECO:0000256" key="4">
    <source>
        <dbReference type="ARBA" id="ARBA00022827"/>
    </source>
</evidence>
<dbReference type="STRING" id="984487.A0A1E4SMN1"/>
<name>A0A1E4SMN1_9ASCO</name>
<dbReference type="InterPro" id="IPR006181">
    <property type="entry name" value="D-amino_acid_oxidase_CS"/>
</dbReference>
<organism evidence="8 9">
    <name type="scientific">Suhomyces tanzawaensis NRRL Y-17324</name>
    <dbReference type="NCBI Taxonomy" id="984487"/>
    <lineage>
        <taxon>Eukaryota</taxon>
        <taxon>Fungi</taxon>
        <taxon>Dikarya</taxon>
        <taxon>Ascomycota</taxon>
        <taxon>Saccharomycotina</taxon>
        <taxon>Pichiomycetes</taxon>
        <taxon>Debaryomycetaceae</taxon>
        <taxon>Suhomyces</taxon>
    </lineage>
</organism>
<proteinExistence type="inferred from homology"/>
<dbReference type="InterPro" id="IPR006076">
    <property type="entry name" value="FAD-dep_OxRdtase"/>
</dbReference>
<dbReference type="OrthoDB" id="2015447at2759"/>
<feature type="binding site" evidence="6">
    <location>
        <position position="306"/>
    </location>
    <ligand>
        <name>D-dopa</name>
        <dbReference type="ChEBI" id="CHEBI:149689"/>
    </ligand>
</feature>
<dbReference type="Pfam" id="PF01266">
    <property type="entry name" value="DAO"/>
    <property type="match status" value="1"/>
</dbReference>
<evidence type="ECO:0000313" key="8">
    <source>
        <dbReference type="EMBL" id="ODV80642.1"/>
    </source>
</evidence>
<evidence type="ECO:0000256" key="3">
    <source>
        <dbReference type="ARBA" id="ARBA00022630"/>
    </source>
</evidence>
<comment type="similarity">
    <text evidence="2">Belongs to the DAMOX/DASOX family.</text>
</comment>
<keyword evidence="9" id="KW-1185">Reference proteome</keyword>
<keyword evidence="4 6" id="KW-0274">FAD</keyword>
<gene>
    <name evidence="8" type="ORF">CANTADRAFT_47054</name>
</gene>
<dbReference type="Proteomes" id="UP000094285">
    <property type="component" value="Unassembled WGS sequence"/>
</dbReference>
<feature type="binding site" evidence="6">
    <location>
        <begin position="52"/>
        <end position="53"/>
    </location>
    <ligand>
        <name>FAD</name>
        <dbReference type="ChEBI" id="CHEBI:57692"/>
    </ligand>
</feature>
<dbReference type="SUPFAM" id="SSF54373">
    <property type="entry name" value="FAD-linked reductases, C-terminal domain"/>
    <property type="match status" value="1"/>
</dbReference>
<dbReference type="GeneID" id="30983556"/>
<dbReference type="SUPFAM" id="SSF51971">
    <property type="entry name" value="Nucleotide-binding domain"/>
    <property type="match status" value="1"/>
</dbReference>
<evidence type="ECO:0000259" key="7">
    <source>
        <dbReference type="Pfam" id="PF01266"/>
    </source>
</evidence>
<evidence type="ECO:0000256" key="2">
    <source>
        <dbReference type="ARBA" id="ARBA00006730"/>
    </source>
</evidence>
<dbReference type="RefSeq" id="XP_020065764.1">
    <property type="nucleotide sequence ID" value="XM_020209420.1"/>
</dbReference>
<dbReference type="AlphaFoldDB" id="A0A1E4SMN1"/>
<feature type="binding site" evidence="6">
    <location>
        <position position="338"/>
    </location>
    <ligand>
        <name>D-dopa</name>
        <dbReference type="ChEBI" id="CHEBI:149689"/>
    </ligand>
</feature>
<dbReference type="PANTHER" id="PTHR11530">
    <property type="entry name" value="D-AMINO ACID OXIDASE"/>
    <property type="match status" value="1"/>
</dbReference>
<feature type="domain" description="FAD dependent oxidoreductase" evidence="7">
    <location>
        <begin position="4"/>
        <end position="349"/>
    </location>
</feature>
<keyword evidence="3" id="KW-0285">Flavoprotein</keyword>
<dbReference type="GO" id="GO:0071949">
    <property type="term" value="F:FAD binding"/>
    <property type="evidence" value="ECO:0007669"/>
    <property type="project" value="InterPro"/>
</dbReference>
<evidence type="ECO:0000256" key="5">
    <source>
        <dbReference type="ARBA" id="ARBA00023002"/>
    </source>
</evidence>
<comment type="cofactor">
    <cofactor evidence="1 6">
        <name>FAD</name>
        <dbReference type="ChEBI" id="CHEBI:57692"/>
    </cofactor>
</comment>
<keyword evidence="5" id="KW-0560">Oxidoreductase</keyword>
<reference evidence="9" key="1">
    <citation type="submission" date="2016-05" db="EMBL/GenBank/DDBJ databases">
        <title>Comparative genomics of biotechnologically important yeasts.</title>
        <authorList>
            <consortium name="DOE Joint Genome Institute"/>
            <person name="Riley R."/>
            <person name="Haridas S."/>
            <person name="Wolfe K.H."/>
            <person name="Lopes M.R."/>
            <person name="Hittinger C.T."/>
            <person name="Goker M."/>
            <person name="Salamov A."/>
            <person name="Wisecaver J."/>
            <person name="Long T.M."/>
            <person name="Aerts A.L."/>
            <person name="Barry K."/>
            <person name="Choi C."/>
            <person name="Clum A."/>
            <person name="Coughlan A.Y."/>
            <person name="Deshpande S."/>
            <person name="Douglass A.P."/>
            <person name="Hanson S.J."/>
            <person name="Klenk H.-P."/>
            <person name="Labutti K."/>
            <person name="Lapidus A."/>
            <person name="Lindquist E."/>
            <person name="Lipzen A."/>
            <person name="Meier-Kolthoff J.P."/>
            <person name="Ohm R.A."/>
            <person name="Otillar R.P."/>
            <person name="Pangilinan J."/>
            <person name="Peng Y."/>
            <person name="Rokas A."/>
            <person name="Rosa C.A."/>
            <person name="Scheuner C."/>
            <person name="Sibirny A.A."/>
            <person name="Slot J.C."/>
            <person name="Stielow J.B."/>
            <person name="Sun H."/>
            <person name="Kurtzman C.P."/>
            <person name="Blackwell M."/>
            <person name="Grigoriev I.V."/>
            <person name="Jeffries T.W."/>
        </authorList>
    </citation>
    <scope>NUCLEOTIDE SEQUENCE [LARGE SCALE GENOMIC DNA]</scope>
    <source>
        <strain evidence="9">NRRL Y-17324</strain>
    </source>
</reference>
<dbReference type="InterPro" id="IPR023209">
    <property type="entry name" value="DAO"/>
</dbReference>
<evidence type="ECO:0000256" key="6">
    <source>
        <dbReference type="PIRSR" id="PIRSR000189-1"/>
    </source>
</evidence>
<protein>
    <submittedName>
        <fullName evidence="8">D-amino acid oxidase</fullName>
    </submittedName>
</protein>
<dbReference type="GO" id="GO:0005737">
    <property type="term" value="C:cytoplasm"/>
    <property type="evidence" value="ECO:0007669"/>
    <property type="project" value="TreeGrafter"/>
</dbReference>